<dbReference type="Pfam" id="PF04851">
    <property type="entry name" value="ResIII"/>
    <property type="match status" value="1"/>
</dbReference>
<dbReference type="SMART" id="SM00487">
    <property type="entry name" value="DEXDc"/>
    <property type="match status" value="1"/>
</dbReference>
<dbReference type="InterPro" id="IPR027417">
    <property type="entry name" value="P-loop_NTPase"/>
</dbReference>
<reference evidence="3" key="2">
    <citation type="journal article" date="2018" name="Nat. Commun.">
        <title>Tailed giant Tupanvirus possesses the most complete translational apparatus of the known virosphere.</title>
        <authorList>
            <person name="Abrahao J."/>
            <person name="Silva L."/>
            <person name="Silva L.S."/>
            <person name="Khalil J.Y.B."/>
            <person name="Rodrigues R."/>
            <person name="Arantes T."/>
            <person name="Assis F."/>
            <person name="Boratto P."/>
            <person name="Andrade M."/>
            <person name="Kroon E.G."/>
            <person name="Ribeiro B."/>
            <person name="Bergier I."/>
            <person name="Seligmann H."/>
            <person name="Ghigo E."/>
            <person name="Colson P."/>
            <person name="Levasseur A."/>
            <person name="Kroemer G."/>
            <person name="Raoult D."/>
            <person name="La Scola B."/>
        </authorList>
    </citation>
    <scope>NUCLEOTIDE SEQUENCE [LARGE SCALE GENOMIC DNA]</scope>
    <source>
        <strain evidence="3">Soda lake</strain>
    </source>
</reference>
<dbReference type="PROSITE" id="PS51192">
    <property type="entry name" value="HELICASE_ATP_BIND_1"/>
    <property type="match status" value="1"/>
</dbReference>
<dbReference type="GO" id="GO:0005524">
    <property type="term" value="F:ATP binding"/>
    <property type="evidence" value="ECO:0007669"/>
    <property type="project" value="InterPro"/>
</dbReference>
<dbReference type="GO" id="GO:0004386">
    <property type="term" value="F:helicase activity"/>
    <property type="evidence" value="ECO:0007669"/>
    <property type="project" value="UniProtKB-KW"/>
</dbReference>
<evidence type="ECO:0000256" key="1">
    <source>
        <dbReference type="ARBA" id="ARBA00022801"/>
    </source>
</evidence>
<reference evidence="3" key="1">
    <citation type="submission" date="2017-01" db="EMBL/GenBank/DDBJ databases">
        <authorList>
            <person name="Assis F.L."/>
            <person name="Abrahao J.S."/>
            <person name="Silva L."/>
            <person name="Khalil J.B."/>
            <person name="Rodrigues R."/>
            <person name="Silva L.S."/>
            <person name="Arantes T."/>
            <person name="Boratto P."/>
            <person name="Andrade M."/>
            <person name="Kroon E.G."/>
            <person name="Ribeiro B."/>
            <person name="Bergier I."/>
            <person name="Seligmann H."/>
            <person name="Ghigo E."/>
            <person name="Colson P."/>
            <person name="Levasseur A."/>
            <person name="Raoult D."/>
            <person name="Scola B.L."/>
        </authorList>
    </citation>
    <scope>NUCLEOTIDE SEQUENCE</scope>
    <source>
        <strain evidence="3">Soda lake</strain>
    </source>
</reference>
<dbReference type="GeneID" id="80518281"/>
<protein>
    <submittedName>
        <fullName evidence="3">Putative helicase</fullName>
    </submittedName>
</protein>
<dbReference type="RefSeq" id="YP_010781517.1">
    <property type="nucleotide sequence ID" value="NC_075039.1"/>
</dbReference>
<name>A0A6N1NJ20_9VIRU</name>
<dbReference type="PANTHER" id="PTHR45766:SF6">
    <property type="entry name" value="SWI_SNF-RELATED MATRIX-ASSOCIATED ACTIN-DEPENDENT REGULATOR OF CHROMATIN SUBFAMILY A-LIKE PROTEIN 1"/>
    <property type="match status" value="1"/>
</dbReference>
<feature type="domain" description="Helicase ATP-binding" evidence="2">
    <location>
        <begin position="863"/>
        <end position="1009"/>
    </location>
</feature>
<keyword evidence="3" id="KW-0547">Nucleotide-binding</keyword>
<accession>A0A6N1NJ20</accession>
<dbReference type="Gene3D" id="3.40.50.300">
    <property type="entry name" value="P-loop containing nucleotide triphosphate hydrolases"/>
    <property type="match status" value="1"/>
</dbReference>
<keyword evidence="3" id="KW-0347">Helicase</keyword>
<dbReference type="InterPro" id="IPR006935">
    <property type="entry name" value="Helicase/UvrB_N"/>
</dbReference>
<evidence type="ECO:0000313" key="3">
    <source>
        <dbReference type="EMBL" id="QKU34865.1"/>
    </source>
</evidence>
<dbReference type="EMBL" id="KY523104">
    <property type="protein sequence ID" value="QKU34865.1"/>
    <property type="molecule type" value="Genomic_DNA"/>
</dbReference>
<organism evidence="3">
    <name type="scientific">Tupanvirus soda lake</name>
    <dbReference type="NCBI Taxonomy" id="2126985"/>
    <lineage>
        <taxon>Viruses</taxon>
        <taxon>Varidnaviria</taxon>
        <taxon>Bamfordvirae</taxon>
        <taxon>Nucleocytoviricota</taxon>
        <taxon>Megaviricetes</taxon>
        <taxon>Imitervirales</taxon>
        <taxon>Mimiviridae</taxon>
        <taxon>Megamimivirinae</taxon>
        <taxon>Tupanvirus</taxon>
        <taxon>Tupanvirus salinum</taxon>
    </lineage>
</organism>
<dbReference type="GO" id="GO:0003677">
    <property type="term" value="F:DNA binding"/>
    <property type="evidence" value="ECO:0007669"/>
    <property type="project" value="InterPro"/>
</dbReference>
<proteinExistence type="predicted"/>
<sequence length="1232" mass="142772">MDEIDYASLIKTVEKYTKKSYHAYYRNGQLVPNVANLGGKIGDIAKLERPGEYYGIAVQLLEDLKPVLTNRFVVKILTMLKKEDYVTPLELLGLSNLDQLQYILHTWFRTATTEYNGVFKNFKKKYPIFDDWIYTVTHDPLLGKIKIVEIGQNQNTGNSVFPAEWIDKEFDNARQLHKEMDKLETRIGKAPVTFAVIYSMIIQKNDTIIKNVKDEKYDKIFYIDLIGNKLDSTMTTKMRKGYQYVKYKNILIGFVLNDILEPKGNIKGEHTQSKIKEVGLLVSRLQKSIRRGRYGSKALIETIDALNISPNYNLPEHGFLRVSASKQLVWRLFITILEDCRPYLPIDEPSLLDLLLLVLITQKVQEYKFTKPVLDAIKLVALLAQFNDTPEDWYKWRLLPKANDWPLKENSDFHNALSLAINNIIMMPGDNKMLRQYYSDKVNIYEPFMVPDELDSKLWKKTLSTKKYLLHDQNVYDDIVLSSFDPHSKTYIILYYQACIPISMTTKQISGYIWDQSSSYNVRSGKSHPKIDQVLRSIQKYFLEESLNLKNGNSIKTNHIEPTPQKIPKFKNTIPNENAKRISFLILFGRKYKYGGKEVIISGTKDMPARVKIENEWTNYYDKSLLNTYPEKTINLNDIDPPFGFKWKKSKVTTQIVEGKPLVNNKYIPYFDGSSLIEPATPDIDNRINKTDYQIIIQLLSGLDISFETLLDFRNNKQKEIVDWLPKPTDIKKLNMDLIKLAYTKIFNQFNNIIMVGPVSRTGHKMQNSINYMLEGKLWAVFNLFTYLYPDTLKPNGAVNFFIKKETPGYVHLVQTLEKILFNTNIINGPVPIIKTELWDHQKESVNKIMSGFRKGRFGFGDASDVGAGKTLTSLKIAVELIKENNKTYSGILVLLPGNKLLKTWQDELEKHTEGFDIVFQKNNSNVGSINRNTIVVTTMGRMRDHPINHKWLLVIIDECLTVQNRNALWTEEAWKQSMMSKHLVMMSATFFRTRFDKLYYMLKMLRTGLPEKREYLDTILLESIVSQVSKVKRKWTSKFNFFELDAQSRKQYDAINRSDLSLELKFAKLSSLLVSSAKTNNVVTEQLGVLVKKLENKKHRCLIYAKAADEAKLWSNELNIPIYPIKGTHCIVTYNDGTYGLNDLVIYDTIIMRPPPPDKLPQIKGRLDRPGQKSDDLHIEYFVLKDTIEEGLILRLNIASQFLQKYIMPLAKFYDVSVNYKKYQEEIKTDE</sequence>
<dbReference type="GO" id="GO:0016787">
    <property type="term" value="F:hydrolase activity"/>
    <property type="evidence" value="ECO:0007669"/>
    <property type="project" value="UniProtKB-KW"/>
</dbReference>
<keyword evidence="3" id="KW-0067">ATP-binding</keyword>
<evidence type="ECO:0000259" key="2">
    <source>
        <dbReference type="PROSITE" id="PS51192"/>
    </source>
</evidence>
<dbReference type="InterPro" id="IPR014001">
    <property type="entry name" value="Helicase_ATP-bd"/>
</dbReference>
<dbReference type="KEGG" id="vg:80518281"/>
<dbReference type="SUPFAM" id="SSF52540">
    <property type="entry name" value="P-loop containing nucleoside triphosphate hydrolases"/>
    <property type="match status" value="2"/>
</dbReference>
<keyword evidence="1" id="KW-0378">Hydrolase</keyword>
<dbReference type="PANTHER" id="PTHR45766">
    <property type="entry name" value="DNA ANNEALING HELICASE AND ENDONUCLEASE ZRANB3 FAMILY MEMBER"/>
    <property type="match status" value="1"/>
</dbReference>